<dbReference type="GO" id="GO:0009295">
    <property type="term" value="C:nucleoid"/>
    <property type="evidence" value="ECO:0007669"/>
    <property type="project" value="UniProtKB-SubCell"/>
</dbReference>
<evidence type="ECO:0000313" key="10">
    <source>
        <dbReference type="EMBL" id="PZX16269.1"/>
    </source>
</evidence>
<evidence type="ECO:0000256" key="5">
    <source>
        <dbReference type="ARBA" id="ARBA00023125"/>
    </source>
</evidence>
<evidence type="ECO:0000313" key="11">
    <source>
        <dbReference type="Proteomes" id="UP000248916"/>
    </source>
</evidence>
<feature type="region of interest" description="Disordered" evidence="8">
    <location>
        <begin position="146"/>
        <end position="167"/>
    </location>
</feature>
<dbReference type="Gene3D" id="3.40.1550.20">
    <property type="entry name" value="Transcriptional regulator MraZ domain"/>
    <property type="match status" value="1"/>
</dbReference>
<dbReference type="RefSeq" id="WP_111537272.1">
    <property type="nucleotide sequence ID" value="NZ_QKZL01000007.1"/>
</dbReference>
<organism evidence="10 11">
    <name type="scientific">Palleronia aestuarii</name>
    <dbReference type="NCBI Taxonomy" id="568105"/>
    <lineage>
        <taxon>Bacteria</taxon>
        <taxon>Pseudomonadati</taxon>
        <taxon>Pseudomonadota</taxon>
        <taxon>Alphaproteobacteria</taxon>
        <taxon>Rhodobacterales</taxon>
        <taxon>Roseobacteraceae</taxon>
        <taxon>Palleronia</taxon>
    </lineage>
</organism>
<evidence type="ECO:0000256" key="7">
    <source>
        <dbReference type="HAMAP-Rule" id="MF_01008"/>
    </source>
</evidence>
<gene>
    <name evidence="7" type="primary">mraZ</name>
    <name evidence="10" type="ORF">LX81_02120</name>
</gene>
<dbReference type="HAMAP" id="MF_01008">
    <property type="entry name" value="MraZ"/>
    <property type="match status" value="1"/>
</dbReference>
<evidence type="ECO:0000256" key="4">
    <source>
        <dbReference type="ARBA" id="ARBA00023015"/>
    </source>
</evidence>
<name>A0A2W7Q3Q1_9RHOB</name>
<evidence type="ECO:0000256" key="1">
    <source>
        <dbReference type="ARBA" id="ARBA00013860"/>
    </source>
</evidence>
<keyword evidence="2 7" id="KW-0963">Cytoplasm</keyword>
<sequence length="167" mass="18758">MFGLFIGDHDNKIDGKGRLSIPADFRRELEDGDPNCAPGGKASMVLVYGDHRRNYLEVLPIKEMMKRAKKIAKMSNGSQKRDDLQKLYYRQASTLTVDDTGRIVLSAKIRDKLGLTDSARVVGNGETFLIWNPDEYDTAPMGQLEIEEGYDPDKDPNTYLPGDDDDD</sequence>
<reference evidence="10 11" key="1">
    <citation type="submission" date="2018-06" db="EMBL/GenBank/DDBJ databases">
        <title>Genomic Encyclopedia of Archaeal and Bacterial Type Strains, Phase II (KMG-II): from individual species to whole genera.</title>
        <authorList>
            <person name="Goeker M."/>
        </authorList>
    </citation>
    <scope>NUCLEOTIDE SEQUENCE [LARGE SCALE GENOMIC DNA]</scope>
    <source>
        <strain evidence="10 11">DSM 22009</strain>
    </source>
</reference>
<dbReference type="AlphaFoldDB" id="A0A2W7Q3Q1"/>
<dbReference type="InterPro" id="IPR035644">
    <property type="entry name" value="MraZ_C"/>
</dbReference>
<dbReference type="PANTHER" id="PTHR34701:SF1">
    <property type="entry name" value="TRANSCRIPTIONAL REGULATOR MRAZ"/>
    <property type="match status" value="1"/>
</dbReference>
<comment type="caution">
    <text evidence="10">The sequence shown here is derived from an EMBL/GenBank/DDBJ whole genome shotgun (WGS) entry which is preliminary data.</text>
</comment>
<keyword evidence="11" id="KW-1185">Reference proteome</keyword>
<feature type="domain" description="SpoVT-AbrB" evidence="9">
    <location>
        <begin position="92"/>
        <end position="135"/>
    </location>
</feature>
<dbReference type="CDD" id="cd16320">
    <property type="entry name" value="MraZ_N"/>
    <property type="match status" value="1"/>
</dbReference>
<dbReference type="PROSITE" id="PS51740">
    <property type="entry name" value="SPOVT_ABRB"/>
    <property type="match status" value="2"/>
</dbReference>
<dbReference type="SUPFAM" id="SSF89447">
    <property type="entry name" value="AbrB/MazE/MraZ-like"/>
    <property type="match status" value="1"/>
</dbReference>
<dbReference type="GO" id="GO:0003700">
    <property type="term" value="F:DNA-binding transcription factor activity"/>
    <property type="evidence" value="ECO:0007669"/>
    <property type="project" value="UniProtKB-UniRule"/>
</dbReference>
<protein>
    <recommendedName>
        <fullName evidence="1 7">Transcriptional regulator MraZ</fullName>
    </recommendedName>
</protein>
<keyword evidence="4 7" id="KW-0805">Transcription regulation</keyword>
<dbReference type="InterPro" id="IPR007159">
    <property type="entry name" value="SpoVT-AbrB_dom"/>
</dbReference>
<comment type="subcellular location">
    <subcellularLocation>
        <location evidence="7">Cytoplasm</location>
        <location evidence="7">Nucleoid</location>
    </subcellularLocation>
</comment>
<keyword evidence="6 7" id="KW-0804">Transcription</keyword>
<proteinExistence type="inferred from homology"/>
<dbReference type="OrthoDB" id="9807753at2"/>
<comment type="subunit">
    <text evidence="7">Forms oligomers.</text>
</comment>
<keyword evidence="5 7" id="KW-0238">DNA-binding</keyword>
<accession>A0A2W7Q3Q1</accession>
<evidence type="ECO:0000256" key="3">
    <source>
        <dbReference type="ARBA" id="ARBA00022737"/>
    </source>
</evidence>
<dbReference type="InterPro" id="IPR038619">
    <property type="entry name" value="MraZ_sf"/>
</dbReference>
<keyword evidence="3" id="KW-0677">Repeat</keyword>
<dbReference type="GO" id="GO:0000976">
    <property type="term" value="F:transcription cis-regulatory region binding"/>
    <property type="evidence" value="ECO:0007669"/>
    <property type="project" value="TreeGrafter"/>
</dbReference>
<dbReference type="Pfam" id="PF02381">
    <property type="entry name" value="MraZ"/>
    <property type="match status" value="2"/>
</dbReference>
<dbReference type="CDD" id="cd16321">
    <property type="entry name" value="MraZ_C"/>
    <property type="match status" value="1"/>
</dbReference>
<dbReference type="InterPro" id="IPR035642">
    <property type="entry name" value="MraZ_N"/>
</dbReference>
<feature type="domain" description="SpoVT-AbrB" evidence="9">
    <location>
        <begin position="8"/>
        <end position="63"/>
    </location>
</feature>
<evidence type="ECO:0000256" key="8">
    <source>
        <dbReference type="SAM" id="MobiDB-lite"/>
    </source>
</evidence>
<dbReference type="InterPro" id="IPR037914">
    <property type="entry name" value="SpoVT-AbrB_sf"/>
</dbReference>
<comment type="similarity">
    <text evidence="7">Belongs to the MraZ family.</text>
</comment>
<dbReference type="EMBL" id="QKZL01000007">
    <property type="protein sequence ID" value="PZX16269.1"/>
    <property type="molecule type" value="Genomic_DNA"/>
</dbReference>
<dbReference type="InterPro" id="IPR020603">
    <property type="entry name" value="MraZ_dom"/>
</dbReference>
<evidence type="ECO:0000256" key="6">
    <source>
        <dbReference type="ARBA" id="ARBA00023163"/>
    </source>
</evidence>
<dbReference type="PANTHER" id="PTHR34701">
    <property type="entry name" value="TRANSCRIPTIONAL REGULATOR MRAZ"/>
    <property type="match status" value="1"/>
</dbReference>
<evidence type="ECO:0000259" key="9">
    <source>
        <dbReference type="PROSITE" id="PS51740"/>
    </source>
</evidence>
<dbReference type="GO" id="GO:2000143">
    <property type="term" value="P:negative regulation of DNA-templated transcription initiation"/>
    <property type="evidence" value="ECO:0007669"/>
    <property type="project" value="TreeGrafter"/>
</dbReference>
<dbReference type="Proteomes" id="UP000248916">
    <property type="component" value="Unassembled WGS sequence"/>
</dbReference>
<dbReference type="GO" id="GO:0005737">
    <property type="term" value="C:cytoplasm"/>
    <property type="evidence" value="ECO:0007669"/>
    <property type="project" value="UniProtKB-UniRule"/>
</dbReference>
<dbReference type="InterPro" id="IPR003444">
    <property type="entry name" value="MraZ"/>
</dbReference>
<evidence type="ECO:0000256" key="2">
    <source>
        <dbReference type="ARBA" id="ARBA00022490"/>
    </source>
</evidence>